<evidence type="ECO:0000313" key="2">
    <source>
        <dbReference type="Proteomes" id="UP001056035"/>
    </source>
</evidence>
<protein>
    <submittedName>
        <fullName evidence="1">Nuclear transport factor 2 family protein</fullName>
    </submittedName>
</protein>
<sequence>MTVVRRPARPRARRAVPVAGCLAILLAGCGGRTSDKPEVKALTPEAQVRVIVESFGRATANKDYGLICTRLVARSLSDHVEELGLPCELAFKKGLGAVKGADLRIDGVTVRGNVAYAKVHTTAVGQAPSDDTMKLERIAGQWRIASLDDPAGSRRAAAKASRFRFF</sequence>
<dbReference type="PROSITE" id="PS51257">
    <property type="entry name" value="PROKAR_LIPOPROTEIN"/>
    <property type="match status" value="1"/>
</dbReference>
<accession>A0ABY5DZE4</accession>
<dbReference type="Proteomes" id="UP001056035">
    <property type="component" value="Chromosome"/>
</dbReference>
<name>A0ABY5DZE4_9ACTN</name>
<organism evidence="1 2">
    <name type="scientific">Paraconexibacter antarcticus</name>
    <dbReference type="NCBI Taxonomy" id="2949664"/>
    <lineage>
        <taxon>Bacteria</taxon>
        <taxon>Bacillati</taxon>
        <taxon>Actinomycetota</taxon>
        <taxon>Thermoleophilia</taxon>
        <taxon>Solirubrobacterales</taxon>
        <taxon>Paraconexibacteraceae</taxon>
        <taxon>Paraconexibacter</taxon>
    </lineage>
</organism>
<reference evidence="1 2" key="1">
    <citation type="submission" date="2022-06" db="EMBL/GenBank/DDBJ databases">
        <title>Paraconexibacter antarcticus.</title>
        <authorList>
            <person name="Kim C.S."/>
        </authorList>
    </citation>
    <scope>NUCLEOTIDE SEQUENCE [LARGE SCALE GENOMIC DNA]</scope>
    <source>
        <strain evidence="1 2">02-257</strain>
    </source>
</reference>
<keyword evidence="2" id="KW-1185">Reference proteome</keyword>
<gene>
    <name evidence="1" type="ORF">NBH00_07250</name>
</gene>
<dbReference type="Gene3D" id="3.10.450.50">
    <property type="match status" value="1"/>
</dbReference>
<dbReference type="RefSeq" id="WP_254572675.1">
    <property type="nucleotide sequence ID" value="NZ_CP098502.1"/>
</dbReference>
<dbReference type="EMBL" id="CP098502">
    <property type="protein sequence ID" value="UTI65997.1"/>
    <property type="molecule type" value="Genomic_DNA"/>
</dbReference>
<evidence type="ECO:0000313" key="1">
    <source>
        <dbReference type="EMBL" id="UTI65997.1"/>
    </source>
</evidence>
<proteinExistence type="predicted"/>